<dbReference type="Gene3D" id="3.40.50.12710">
    <property type="match status" value="1"/>
</dbReference>
<dbReference type="InterPro" id="IPR029063">
    <property type="entry name" value="SAM-dependent_MTases_sf"/>
</dbReference>
<dbReference type="InParanoid" id="A0A543AXQ5"/>
<dbReference type="GO" id="GO:0032259">
    <property type="term" value="P:methylation"/>
    <property type="evidence" value="ECO:0007669"/>
    <property type="project" value="UniProtKB-KW"/>
</dbReference>
<sequence>MAFLRWSEAMNGALYGERGFYRRHRPADHFRTSAQNPVFATAVAELVRRVDDALGHPDPFTVVDMAAGSGELLRRLVDLEPLDGRLRAVGVELRERPDGVPDDVEWRDTPPLRSTGLLLACEWLDNVPFDIAIGTRDGPRYQLVDTATGETGTGESVSHEDADWLATWWPVSRVGDRAEIGRARDAAWRELVSTVEAGLVVAVDYGHHRSSRPAGPTVTGFAAGRQTSPVPDGTMDVTAHVAVDSLGVDSTLLQREALKRLGITGSRPDYDLVHRDPRGYLRALSAAGEAAELLDPAGLGGHWWCLRGVGMTVPL</sequence>
<dbReference type="InterPro" id="IPR038375">
    <property type="entry name" value="NDUFAF7_sf"/>
</dbReference>
<keyword evidence="2 3" id="KW-0808">Transferase</keyword>
<dbReference type="PANTHER" id="PTHR12049:SF7">
    <property type="entry name" value="PROTEIN ARGININE METHYLTRANSFERASE NDUFAF7, MITOCHONDRIAL"/>
    <property type="match status" value="1"/>
</dbReference>
<organism evidence="3 4">
    <name type="scientific">Stackebrandtia endophytica</name>
    <dbReference type="NCBI Taxonomy" id="1496996"/>
    <lineage>
        <taxon>Bacteria</taxon>
        <taxon>Bacillati</taxon>
        <taxon>Actinomycetota</taxon>
        <taxon>Actinomycetes</taxon>
        <taxon>Glycomycetales</taxon>
        <taxon>Glycomycetaceae</taxon>
        <taxon>Stackebrandtia</taxon>
    </lineage>
</organism>
<evidence type="ECO:0000256" key="1">
    <source>
        <dbReference type="ARBA" id="ARBA00022603"/>
    </source>
</evidence>
<dbReference type="Proteomes" id="UP000317043">
    <property type="component" value="Unassembled WGS sequence"/>
</dbReference>
<protein>
    <submittedName>
        <fullName evidence="3">SAM-dependent MidA family methyltransferase</fullName>
    </submittedName>
</protein>
<dbReference type="EMBL" id="VFOW01000001">
    <property type="protein sequence ID" value="TQL77358.1"/>
    <property type="molecule type" value="Genomic_DNA"/>
</dbReference>
<dbReference type="PANTHER" id="PTHR12049">
    <property type="entry name" value="PROTEIN ARGININE METHYLTRANSFERASE NDUFAF7, MITOCHONDRIAL"/>
    <property type="match status" value="1"/>
</dbReference>
<evidence type="ECO:0000313" key="3">
    <source>
        <dbReference type="EMBL" id="TQL77358.1"/>
    </source>
</evidence>
<evidence type="ECO:0000256" key="2">
    <source>
        <dbReference type="ARBA" id="ARBA00022679"/>
    </source>
</evidence>
<comment type="caution">
    <text evidence="3">The sequence shown here is derived from an EMBL/GenBank/DDBJ whole genome shotgun (WGS) entry which is preliminary data.</text>
</comment>
<dbReference type="OrthoDB" id="4856867at2"/>
<keyword evidence="1 3" id="KW-0489">Methyltransferase</keyword>
<proteinExistence type="predicted"/>
<accession>A0A543AXQ5</accession>
<dbReference type="SUPFAM" id="SSF53335">
    <property type="entry name" value="S-adenosyl-L-methionine-dependent methyltransferases"/>
    <property type="match status" value="1"/>
</dbReference>
<dbReference type="RefSeq" id="WP_142040125.1">
    <property type="nucleotide sequence ID" value="NZ_JBHTGS010000001.1"/>
</dbReference>
<evidence type="ECO:0000313" key="4">
    <source>
        <dbReference type="Proteomes" id="UP000317043"/>
    </source>
</evidence>
<dbReference type="InterPro" id="IPR003788">
    <property type="entry name" value="NDUFAF7"/>
</dbReference>
<dbReference type="Pfam" id="PF02636">
    <property type="entry name" value="Methyltransf_28"/>
    <property type="match status" value="1"/>
</dbReference>
<keyword evidence="4" id="KW-1185">Reference proteome</keyword>
<gene>
    <name evidence="3" type="ORF">FB566_2917</name>
</gene>
<dbReference type="AlphaFoldDB" id="A0A543AXQ5"/>
<name>A0A543AXQ5_9ACTN</name>
<dbReference type="GO" id="GO:0035243">
    <property type="term" value="F:protein-arginine omega-N symmetric methyltransferase activity"/>
    <property type="evidence" value="ECO:0007669"/>
    <property type="project" value="TreeGrafter"/>
</dbReference>
<reference evidence="3 4" key="1">
    <citation type="submission" date="2019-06" db="EMBL/GenBank/DDBJ databases">
        <title>Sequencing the genomes of 1000 actinobacteria strains.</title>
        <authorList>
            <person name="Klenk H.-P."/>
        </authorList>
    </citation>
    <scope>NUCLEOTIDE SEQUENCE [LARGE SCALE GENOMIC DNA]</scope>
    <source>
        <strain evidence="3 4">DSM 45928</strain>
    </source>
</reference>